<evidence type="ECO:0000256" key="2">
    <source>
        <dbReference type="ARBA" id="ARBA00022692"/>
    </source>
</evidence>
<dbReference type="Proteomes" id="UP001198182">
    <property type="component" value="Unassembled WGS sequence"/>
</dbReference>
<evidence type="ECO:0000256" key="4">
    <source>
        <dbReference type="ARBA" id="ARBA00023136"/>
    </source>
</evidence>
<dbReference type="PANTHER" id="PTHR35529">
    <property type="entry name" value="MANGANESE EFFLUX PUMP MNTP-RELATED"/>
    <property type="match status" value="1"/>
</dbReference>
<dbReference type="InterPro" id="IPR003810">
    <property type="entry name" value="Mntp/YtaF"/>
</dbReference>
<accession>A0AAE3EBT5</accession>
<protein>
    <submittedName>
        <fullName evidence="6">Manganese efflux pump</fullName>
    </submittedName>
</protein>
<feature type="transmembrane region" description="Helical" evidence="5">
    <location>
        <begin position="163"/>
        <end position="183"/>
    </location>
</feature>
<dbReference type="EMBL" id="JAJEQR010000030">
    <property type="protein sequence ID" value="MCC2231498.1"/>
    <property type="molecule type" value="Genomic_DNA"/>
</dbReference>
<dbReference type="Pfam" id="PF02659">
    <property type="entry name" value="Mntp"/>
    <property type="match status" value="1"/>
</dbReference>
<dbReference type="AlphaFoldDB" id="A0AAE3EBT5"/>
<feature type="transmembrane region" description="Helical" evidence="5">
    <location>
        <begin position="133"/>
        <end position="157"/>
    </location>
</feature>
<keyword evidence="3 5" id="KW-1133">Transmembrane helix</keyword>
<keyword evidence="4 5" id="KW-0472">Membrane</keyword>
<keyword evidence="1" id="KW-1003">Cell membrane</keyword>
<evidence type="ECO:0000256" key="3">
    <source>
        <dbReference type="ARBA" id="ARBA00022989"/>
    </source>
</evidence>
<dbReference type="PANTHER" id="PTHR35529:SF2">
    <property type="entry name" value="SPORULATION PROTEIN YTAF-RELATED"/>
    <property type="match status" value="1"/>
</dbReference>
<organism evidence="6 7">
    <name type="scientific">Hominifimenecus microfluidus</name>
    <dbReference type="NCBI Taxonomy" id="2885348"/>
    <lineage>
        <taxon>Bacteria</taxon>
        <taxon>Bacillati</taxon>
        <taxon>Bacillota</taxon>
        <taxon>Clostridia</taxon>
        <taxon>Lachnospirales</taxon>
        <taxon>Lachnospiraceae</taxon>
        <taxon>Hominifimenecus</taxon>
    </lineage>
</organism>
<feature type="transmembrane region" description="Helical" evidence="5">
    <location>
        <begin position="195"/>
        <end position="216"/>
    </location>
</feature>
<evidence type="ECO:0000256" key="5">
    <source>
        <dbReference type="SAM" id="Phobius"/>
    </source>
</evidence>
<sequence length="218" mass="23169">MDINVGSCLGTLLLILALSADLLTASMVYGAGHIGISLGLTILISGLGSAILGTALFIGRFLGDYFPETLLAVGSGVILIALGTYKTVDFRIRRWRKEYVKPQKNLMLSLGGLRIILNIYGDPLSADEDDSRTLSVGEAILLTIAMSLDGFAAGVGYSMNDVSVGAVITAFFLASLISIRLGYFLGCRIAKEKDYSWIGGVLLISLGFFGIFQAALMK</sequence>
<dbReference type="RefSeq" id="WP_308454017.1">
    <property type="nucleotide sequence ID" value="NZ_JAJEQR010000030.1"/>
</dbReference>
<gene>
    <name evidence="6" type="ORF">LKD81_10885</name>
</gene>
<evidence type="ECO:0000256" key="1">
    <source>
        <dbReference type="ARBA" id="ARBA00022475"/>
    </source>
</evidence>
<evidence type="ECO:0000313" key="6">
    <source>
        <dbReference type="EMBL" id="MCC2231498.1"/>
    </source>
</evidence>
<reference evidence="6" key="1">
    <citation type="submission" date="2021-10" db="EMBL/GenBank/DDBJ databases">
        <title>Anaerobic single-cell dispensing facilitates the cultivation of human gut bacteria.</title>
        <authorList>
            <person name="Afrizal A."/>
        </authorList>
    </citation>
    <scope>NUCLEOTIDE SEQUENCE</scope>
    <source>
        <strain evidence="6">CLA-AA-H215</strain>
    </source>
</reference>
<keyword evidence="2 5" id="KW-0812">Transmembrane</keyword>
<comment type="caution">
    <text evidence="6">The sequence shown here is derived from an EMBL/GenBank/DDBJ whole genome shotgun (WGS) entry which is preliminary data.</text>
</comment>
<keyword evidence="7" id="KW-1185">Reference proteome</keyword>
<name>A0AAE3EBT5_9FIRM</name>
<feature type="transmembrane region" description="Helical" evidence="5">
    <location>
        <begin position="40"/>
        <end position="58"/>
    </location>
</feature>
<proteinExistence type="predicted"/>
<evidence type="ECO:0000313" key="7">
    <source>
        <dbReference type="Proteomes" id="UP001198182"/>
    </source>
</evidence>
<feature type="transmembrane region" description="Helical" evidence="5">
    <location>
        <begin position="65"/>
        <end position="85"/>
    </location>
</feature>